<dbReference type="InterPro" id="IPR003593">
    <property type="entry name" value="AAA+_ATPase"/>
</dbReference>
<evidence type="ECO:0000259" key="10">
    <source>
        <dbReference type="PROSITE" id="PS50893"/>
    </source>
</evidence>
<keyword evidence="6 9" id="KW-1133">Transmembrane helix</keyword>
<feature type="compositionally biased region" description="Basic and acidic residues" evidence="8">
    <location>
        <begin position="140"/>
        <end position="149"/>
    </location>
</feature>
<keyword evidence="3 9" id="KW-0812">Transmembrane</keyword>
<evidence type="ECO:0000256" key="9">
    <source>
        <dbReference type="SAM" id="Phobius"/>
    </source>
</evidence>
<feature type="region of interest" description="Disordered" evidence="8">
    <location>
        <begin position="669"/>
        <end position="728"/>
    </location>
</feature>
<reference evidence="11" key="1">
    <citation type="submission" date="2022-03" db="EMBL/GenBank/DDBJ databases">
        <title>Draft genome sequence of Aduncisulcus paluster, a free-living microaerophilic Fornicata.</title>
        <authorList>
            <person name="Yuyama I."/>
            <person name="Kume K."/>
            <person name="Tamura T."/>
            <person name="Inagaki Y."/>
            <person name="Hashimoto T."/>
        </authorList>
    </citation>
    <scope>NUCLEOTIDE SEQUENCE</scope>
    <source>
        <strain evidence="11">NY0171</strain>
    </source>
</reference>
<dbReference type="PROSITE" id="PS50893">
    <property type="entry name" value="ABC_TRANSPORTER_2"/>
    <property type="match status" value="1"/>
</dbReference>
<gene>
    <name evidence="11" type="ORF">ADUPG1_009765</name>
</gene>
<feature type="region of interest" description="Disordered" evidence="8">
    <location>
        <begin position="217"/>
        <end position="240"/>
    </location>
</feature>
<name>A0ABQ5KWP2_9EUKA</name>
<dbReference type="SMART" id="SM00382">
    <property type="entry name" value="AAA"/>
    <property type="match status" value="1"/>
</dbReference>
<feature type="domain" description="ABC transporter" evidence="10">
    <location>
        <begin position="232"/>
        <end position="468"/>
    </location>
</feature>
<dbReference type="InterPro" id="IPR027417">
    <property type="entry name" value="P-loop_NTPase"/>
</dbReference>
<feature type="region of interest" description="Disordered" evidence="8">
    <location>
        <begin position="124"/>
        <end position="179"/>
    </location>
</feature>
<keyword evidence="12" id="KW-1185">Reference proteome</keyword>
<feature type="compositionally biased region" description="Acidic residues" evidence="8">
    <location>
        <begin position="966"/>
        <end position="979"/>
    </location>
</feature>
<feature type="compositionally biased region" description="Polar residues" evidence="8">
    <location>
        <begin position="707"/>
        <end position="728"/>
    </location>
</feature>
<dbReference type="SUPFAM" id="SSF52540">
    <property type="entry name" value="P-loop containing nucleoside triphosphate hydrolases"/>
    <property type="match status" value="1"/>
</dbReference>
<feature type="transmembrane region" description="Helical" evidence="9">
    <location>
        <begin position="1093"/>
        <end position="1119"/>
    </location>
</feature>
<evidence type="ECO:0000313" key="12">
    <source>
        <dbReference type="Proteomes" id="UP001057375"/>
    </source>
</evidence>
<evidence type="ECO:0000256" key="2">
    <source>
        <dbReference type="ARBA" id="ARBA00022448"/>
    </source>
</evidence>
<feature type="compositionally biased region" description="Basic and acidic residues" evidence="8">
    <location>
        <begin position="945"/>
        <end position="958"/>
    </location>
</feature>
<dbReference type="PROSITE" id="PS00211">
    <property type="entry name" value="ABC_TRANSPORTER_1"/>
    <property type="match status" value="1"/>
</dbReference>
<accession>A0ABQ5KWP2</accession>
<keyword evidence="4" id="KW-0547">Nucleotide-binding</keyword>
<feature type="region of interest" description="Disordered" evidence="8">
    <location>
        <begin position="849"/>
        <end position="894"/>
    </location>
</feature>
<evidence type="ECO:0000256" key="7">
    <source>
        <dbReference type="ARBA" id="ARBA00023136"/>
    </source>
</evidence>
<dbReference type="InterPro" id="IPR013525">
    <property type="entry name" value="ABC2_TM"/>
</dbReference>
<protein>
    <recommendedName>
        <fullName evidence="10">ABC transporter domain-containing protein</fullName>
    </recommendedName>
</protein>
<dbReference type="PANTHER" id="PTHR48041:SF139">
    <property type="entry name" value="PROTEIN SCARLET"/>
    <property type="match status" value="1"/>
</dbReference>
<dbReference type="PANTHER" id="PTHR48041">
    <property type="entry name" value="ABC TRANSPORTER G FAMILY MEMBER 28"/>
    <property type="match status" value="1"/>
</dbReference>
<evidence type="ECO:0000256" key="6">
    <source>
        <dbReference type="ARBA" id="ARBA00022989"/>
    </source>
</evidence>
<evidence type="ECO:0000256" key="4">
    <source>
        <dbReference type="ARBA" id="ARBA00022741"/>
    </source>
</evidence>
<evidence type="ECO:0000313" key="11">
    <source>
        <dbReference type="EMBL" id="GKT36875.1"/>
    </source>
</evidence>
<feature type="transmembrane region" description="Helical" evidence="9">
    <location>
        <begin position="1051"/>
        <end position="1072"/>
    </location>
</feature>
<feature type="compositionally biased region" description="Basic and acidic residues" evidence="8">
    <location>
        <begin position="218"/>
        <end position="227"/>
    </location>
</feature>
<feature type="compositionally biased region" description="Low complexity" evidence="8">
    <location>
        <begin position="501"/>
        <end position="524"/>
    </location>
</feature>
<feature type="transmembrane region" description="Helical" evidence="9">
    <location>
        <begin position="1125"/>
        <end position="1146"/>
    </location>
</feature>
<comment type="caution">
    <text evidence="11">The sequence shown here is derived from an EMBL/GenBank/DDBJ whole genome shotgun (WGS) entry which is preliminary data.</text>
</comment>
<evidence type="ECO:0000256" key="1">
    <source>
        <dbReference type="ARBA" id="ARBA00004141"/>
    </source>
</evidence>
<proteinExistence type="predicted"/>
<feature type="compositionally biased region" description="Basic and acidic residues" evidence="8">
    <location>
        <begin position="807"/>
        <end position="819"/>
    </location>
</feature>
<keyword evidence="5" id="KW-0067">ATP-binding</keyword>
<dbReference type="Gene3D" id="3.40.50.300">
    <property type="entry name" value="P-loop containing nucleotide triphosphate hydrolases"/>
    <property type="match status" value="1"/>
</dbReference>
<evidence type="ECO:0000256" key="8">
    <source>
        <dbReference type="SAM" id="MobiDB-lite"/>
    </source>
</evidence>
<evidence type="ECO:0000256" key="3">
    <source>
        <dbReference type="ARBA" id="ARBA00022692"/>
    </source>
</evidence>
<feature type="compositionally biased region" description="Low complexity" evidence="8">
    <location>
        <begin position="672"/>
        <end position="683"/>
    </location>
</feature>
<dbReference type="Proteomes" id="UP001057375">
    <property type="component" value="Unassembled WGS sequence"/>
</dbReference>
<feature type="compositionally biased region" description="Acidic residues" evidence="8">
    <location>
        <begin position="850"/>
        <end position="861"/>
    </location>
</feature>
<dbReference type="InterPro" id="IPR050352">
    <property type="entry name" value="ABCG_transporters"/>
</dbReference>
<feature type="region of interest" description="Disordered" evidence="8">
    <location>
        <begin position="925"/>
        <end position="987"/>
    </location>
</feature>
<sequence length="1272" mass="143198">MKEIDELPKPSGVTIRDIVDAIGFINSGLPSPEECNVVVRDLSFKIKLSKNDKKVRSKLFERKKHWEQMKKVRLNSQQIWWEEDQEKQKIQKIGSKPEKNDSRLKIESSSSIIPIKRPSFQFKDPLIHEEESTSITSSRESFEPKKAEDEVSFTSSNIDSAKPSCHETPSSVYGQSEAGPPIRKIQSHLRQSPNLKSVSFSPTISIVHVDGSVNEQSMKQDGEEHEQTTNPAESKQTSESGDQFVPILNNVSFELCAGEMISIIGPSGCGKSTLLLALNAHLPPQGVSGKVFVFGHKPGDWMHSLVSYIPQEDVFPQLDTVKEVVDFHASLRISRLKPSTKELLVNSFLTTLGIDNQASNRIISLSGGQKRRVMIASELVVDPGLLFADEPTSGLDSVTADNLIWLFKTMTQGMSLEKTLIRAEKHTGYTSTTLPTSTQWLDWDEVIMEYSDSKDIDKMSKRDRSSDKPLKKVKEKGYKSDIITVKRPAIHKRSPFYTKSEASMKISQSSSSSSQGNLSNISESPHSPVIQSKGPSIRYRKKRTIVTTLHRPSSGQFPLFDKILVMGEGKVAYFGRSIDLEVFLRLIGFAIPSSNINPFDHLLDLVSRNSPREYGFSLKFDDRMKYLTTIARIAADLRYGNIKEDSKGDSILFSHADWEVLNAYLKQRTPKSETSSTSPSIQSPLPPPVIISRALPNITVRKDPSNSDESISQPNPYETPGSVQSTISKPFEVRTPTVPPVYTPSQHKMMIKRLLDGVDSAPRVDLGSRQDFIAARRPMSAYPQDIKRKTGTIVTKGSLSRLRRPKTPIEKPELPRSGKVPYDRCKSEFATKTFHRDVDIASGCGREFDGWDGDDQYDDEDMFHSMPPQEHDGEKEKGEETKETQSIEEDKAKIGSRFLKHSTVFYDEESSPSEHEKNQNHDYYVSPYIPLKGGGSSDTSSIGMETHESPPKSSEDVSHSSSIINNEDDDSEEYQDEAEPQTKTNSNKTVYKRSFSTQYKYLFNRYLRRVIRDPSLGLFSFIEYIVISLLFGAIWFDLDFSQESIGIRSTIAFILSTFFLVFPAFSASLLIFTDRAVFQREHSVGAYSTLAYYASFWSVILIVDFLKVLIFVSIAYWMINLNPSGVSFIWFFLAVYEFNICSRAFGTFIASMVLDVKTVQIIIATVLVSFLSQGIPLETTPDYLVWLRIISYFRYCADNLQLITFYGLVFICPPEPDPCIETGEQFLEEYSSVDGTTPGWKVANAMIVLGFIALFAGLGLVGLYYVKIRRFK</sequence>
<feature type="region of interest" description="Disordered" evidence="8">
    <location>
        <begin position="800"/>
        <end position="819"/>
    </location>
</feature>
<feature type="compositionally biased region" description="Basic and acidic residues" evidence="8">
    <location>
        <begin position="869"/>
        <end position="893"/>
    </location>
</feature>
<feature type="transmembrane region" description="Helical" evidence="9">
    <location>
        <begin position="1242"/>
        <end position="1266"/>
    </location>
</feature>
<keyword evidence="2" id="KW-0813">Transport</keyword>
<keyword evidence="7 9" id="KW-0472">Membrane</keyword>
<evidence type="ECO:0000256" key="5">
    <source>
        <dbReference type="ARBA" id="ARBA00022840"/>
    </source>
</evidence>
<comment type="subcellular location">
    <subcellularLocation>
        <location evidence="1">Membrane</location>
        <topology evidence="1">Multi-pass membrane protein</topology>
    </subcellularLocation>
</comment>
<dbReference type="InterPro" id="IPR017871">
    <property type="entry name" value="ABC_transporter-like_CS"/>
</dbReference>
<feature type="region of interest" description="Disordered" evidence="8">
    <location>
        <begin position="501"/>
        <end position="533"/>
    </location>
</feature>
<dbReference type="InterPro" id="IPR003439">
    <property type="entry name" value="ABC_transporter-like_ATP-bd"/>
</dbReference>
<feature type="transmembrane region" description="Helical" evidence="9">
    <location>
        <begin position="1015"/>
        <end position="1036"/>
    </location>
</feature>
<dbReference type="Pfam" id="PF01061">
    <property type="entry name" value="ABC2_membrane"/>
    <property type="match status" value="1"/>
</dbReference>
<feature type="compositionally biased region" description="Polar residues" evidence="8">
    <location>
        <begin position="228"/>
        <end position="240"/>
    </location>
</feature>
<organism evidence="11 12">
    <name type="scientific">Aduncisulcus paluster</name>
    <dbReference type="NCBI Taxonomy" id="2918883"/>
    <lineage>
        <taxon>Eukaryota</taxon>
        <taxon>Metamonada</taxon>
        <taxon>Carpediemonas-like organisms</taxon>
        <taxon>Aduncisulcus</taxon>
    </lineage>
</organism>
<dbReference type="EMBL" id="BQXS01011323">
    <property type="protein sequence ID" value="GKT36875.1"/>
    <property type="molecule type" value="Genomic_DNA"/>
</dbReference>
<dbReference type="Pfam" id="PF00005">
    <property type="entry name" value="ABC_tran"/>
    <property type="match status" value="1"/>
</dbReference>